<dbReference type="KEGG" id="meh:M301_2091"/>
<dbReference type="InterPro" id="IPR050706">
    <property type="entry name" value="Cyclic-di-GMP_PDE-like"/>
</dbReference>
<dbReference type="AlphaFoldDB" id="D7DKL4"/>
<dbReference type="Proteomes" id="UP000000383">
    <property type="component" value="Chromosome"/>
</dbReference>
<gene>
    <name evidence="2" type="ordered locus">M301_2091</name>
</gene>
<reference evidence="2 3" key="2">
    <citation type="journal article" date="2011" name="J. Bacteriol.">
        <title>Genomes of three methylotrophs from a single niche uncover genetic and metabolic divergence of Methylophilaceae.</title>
        <authorList>
            <person name="Lapidus A."/>
            <person name="Clum A."/>
            <person name="Labutti K."/>
            <person name="Kaluzhnaya M.G."/>
            <person name="Lim S."/>
            <person name="Beck D.A."/>
            <person name="Glavina Del Rio T."/>
            <person name="Nolan M."/>
            <person name="Mavromatis K."/>
            <person name="Huntemann M."/>
            <person name="Lucas S."/>
            <person name="Lidstrom M.E."/>
            <person name="Ivanova N."/>
            <person name="Chistoserdova L."/>
        </authorList>
    </citation>
    <scope>NUCLEOTIDE SEQUENCE [LARGE SCALE GENOMIC DNA]</scope>
    <source>
        <strain evidence="2 3">301</strain>
    </source>
</reference>
<dbReference type="HOGENOM" id="CLU_000445_70_50_4"/>
<dbReference type="PANTHER" id="PTHR33121:SF15">
    <property type="entry name" value="BLUE LIGHT- AND TEMPERATURE-REGULATED ANTIREPRESSOR BLUF"/>
    <property type="match status" value="1"/>
</dbReference>
<dbReference type="InterPro" id="IPR035919">
    <property type="entry name" value="EAL_sf"/>
</dbReference>
<dbReference type="PROSITE" id="PS50883">
    <property type="entry name" value="EAL"/>
    <property type="match status" value="1"/>
</dbReference>
<feature type="domain" description="EAL" evidence="1">
    <location>
        <begin position="16"/>
        <end position="263"/>
    </location>
</feature>
<sequence>MSHLSTHHIHKQSKAVSHSCVGCKNTIELDFDFEYAFQPIVDVSTKAIFAHEALIRGPNGEGAHTILSKVNNDNTYRFDQACRVKAVKSAAELKLKEMLSINFMPNAVYRPELCISTTLAAAKKYNFPANNIIFEFTEQEIIKDTKHLINIVNEYKKLGFKTVLDDFGAGYAGLNLLASFQPDIIKIDMDLIRDLDTSKSRRIITKAVTRMCEELNVLVIAEGIETTAERDVLVDFGINLFQGYLFCKPAFMAKGVVDPKSWCDT</sequence>
<name>D7DKL4_METV0</name>
<dbReference type="SUPFAM" id="SSF141868">
    <property type="entry name" value="EAL domain-like"/>
    <property type="match status" value="1"/>
</dbReference>
<dbReference type="CDD" id="cd01948">
    <property type="entry name" value="EAL"/>
    <property type="match status" value="1"/>
</dbReference>
<dbReference type="OrthoDB" id="9813903at2"/>
<proteinExistence type="predicted"/>
<dbReference type="eggNOG" id="COG2200">
    <property type="taxonomic scope" value="Bacteria"/>
</dbReference>
<dbReference type="Pfam" id="PF00563">
    <property type="entry name" value="EAL"/>
    <property type="match status" value="1"/>
</dbReference>
<dbReference type="EMBL" id="CP002056">
    <property type="protein sequence ID" value="ADI30460.1"/>
    <property type="molecule type" value="Genomic_DNA"/>
</dbReference>
<evidence type="ECO:0000259" key="1">
    <source>
        <dbReference type="PROSITE" id="PS50883"/>
    </source>
</evidence>
<evidence type="ECO:0000313" key="3">
    <source>
        <dbReference type="Proteomes" id="UP000000383"/>
    </source>
</evidence>
<reference evidence="3" key="1">
    <citation type="submission" date="2010-05" db="EMBL/GenBank/DDBJ databases">
        <title>Complete sequence of Methylotenera sp. 301.</title>
        <authorList>
            <person name="Lucas S."/>
            <person name="Copeland A."/>
            <person name="Lapidus A."/>
            <person name="Cheng J.-F."/>
            <person name="Bruce D."/>
            <person name="Goodwin L."/>
            <person name="Pitluck S."/>
            <person name="Clum A."/>
            <person name="Land M."/>
            <person name="Hauser L."/>
            <person name="Kyrpides N."/>
            <person name="Ivanova N."/>
            <person name="Chistoservova L."/>
            <person name="Kalyuzhnaya M."/>
            <person name="Woyke T."/>
        </authorList>
    </citation>
    <scope>NUCLEOTIDE SEQUENCE [LARGE SCALE GENOMIC DNA]</scope>
    <source>
        <strain evidence="3">301</strain>
    </source>
</reference>
<dbReference type="PANTHER" id="PTHR33121">
    <property type="entry name" value="CYCLIC DI-GMP PHOSPHODIESTERASE PDEF"/>
    <property type="match status" value="1"/>
</dbReference>
<accession>D7DKL4</accession>
<dbReference type="Gene3D" id="3.20.20.450">
    <property type="entry name" value="EAL domain"/>
    <property type="match status" value="1"/>
</dbReference>
<keyword evidence="3" id="KW-1185">Reference proteome</keyword>
<protein>
    <submittedName>
        <fullName evidence="2">Diguanylate phosphodiesterase</fullName>
    </submittedName>
</protein>
<dbReference type="GO" id="GO:0071111">
    <property type="term" value="F:cyclic-guanylate-specific phosphodiesterase activity"/>
    <property type="evidence" value="ECO:0007669"/>
    <property type="project" value="InterPro"/>
</dbReference>
<dbReference type="STRING" id="666681.M301_2091"/>
<organism evidence="2 3">
    <name type="scientific">Methylotenera versatilis (strain 301)</name>
    <dbReference type="NCBI Taxonomy" id="666681"/>
    <lineage>
        <taxon>Bacteria</taxon>
        <taxon>Pseudomonadati</taxon>
        <taxon>Pseudomonadota</taxon>
        <taxon>Betaproteobacteria</taxon>
        <taxon>Nitrosomonadales</taxon>
        <taxon>Methylophilaceae</taxon>
        <taxon>Methylotenera</taxon>
    </lineage>
</organism>
<dbReference type="RefSeq" id="WP_013148769.1">
    <property type="nucleotide sequence ID" value="NC_014207.1"/>
</dbReference>
<dbReference type="InterPro" id="IPR001633">
    <property type="entry name" value="EAL_dom"/>
</dbReference>
<dbReference type="SMART" id="SM00052">
    <property type="entry name" value="EAL"/>
    <property type="match status" value="1"/>
</dbReference>
<evidence type="ECO:0000313" key="2">
    <source>
        <dbReference type="EMBL" id="ADI30460.1"/>
    </source>
</evidence>